<evidence type="ECO:0000256" key="5">
    <source>
        <dbReference type="ARBA" id="ARBA00022833"/>
    </source>
</evidence>
<keyword evidence="9" id="KW-0732">Signal</keyword>
<dbReference type="Pfam" id="PF00246">
    <property type="entry name" value="Peptidase_M14"/>
    <property type="match status" value="1"/>
</dbReference>
<evidence type="ECO:0000256" key="9">
    <source>
        <dbReference type="SAM" id="SignalP"/>
    </source>
</evidence>
<dbReference type="EMBL" id="CP027667">
    <property type="protein sequence ID" value="AVO51215.1"/>
    <property type="molecule type" value="Genomic_DNA"/>
</dbReference>
<evidence type="ECO:0000313" key="12">
    <source>
        <dbReference type="Proteomes" id="UP000237925"/>
    </source>
</evidence>
<feature type="region of interest" description="Disordered" evidence="8">
    <location>
        <begin position="42"/>
        <end position="108"/>
    </location>
</feature>
<dbReference type="AlphaFoldDB" id="A0A2R3QHG1"/>
<evidence type="ECO:0000256" key="1">
    <source>
        <dbReference type="ARBA" id="ARBA00001947"/>
    </source>
</evidence>
<feature type="domain" description="Peptidase M14" evidence="10">
    <location>
        <begin position="125"/>
        <end position="402"/>
    </location>
</feature>
<evidence type="ECO:0000313" key="11">
    <source>
        <dbReference type="EMBL" id="AVO51215.1"/>
    </source>
</evidence>
<evidence type="ECO:0000256" key="3">
    <source>
        <dbReference type="ARBA" id="ARBA00022670"/>
    </source>
</evidence>
<keyword evidence="6" id="KW-0482">Metalloprotease</keyword>
<proteinExistence type="inferred from homology"/>
<comment type="caution">
    <text evidence="7">Lacks conserved residue(s) required for the propagation of feature annotation.</text>
</comment>
<dbReference type="GO" id="GO:0006508">
    <property type="term" value="P:proteolysis"/>
    <property type="evidence" value="ECO:0007669"/>
    <property type="project" value="UniProtKB-KW"/>
</dbReference>
<gene>
    <name evidence="11" type="ORF">C6568_17515</name>
</gene>
<keyword evidence="5" id="KW-0862">Zinc</keyword>
<dbReference type="InterPro" id="IPR000834">
    <property type="entry name" value="Peptidase_M14"/>
</dbReference>
<dbReference type="PANTHER" id="PTHR11705:SF143">
    <property type="entry name" value="SLL0236 PROTEIN"/>
    <property type="match status" value="1"/>
</dbReference>
<feature type="chain" id="PRO_5015307774" evidence="9">
    <location>
        <begin position="35"/>
        <end position="593"/>
    </location>
</feature>
<feature type="compositionally biased region" description="Pro residues" evidence="8">
    <location>
        <begin position="59"/>
        <end position="72"/>
    </location>
</feature>
<dbReference type="GO" id="GO:0005615">
    <property type="term" value="C:extracellular space"/>
    <property type="evidence" value="ECO:0007669"/>
    <property type="project" value="TreeGrafter"/>
</dbReference>
<reference evidence="11 12" key="1">
    <citation type="submission" date="2018-03" db="EMBL/GenBank/DDBJ databases">
        <title>Genome sequencing of Melaminivora sp.</title>
        <authorList>
            <person name="Kim S.-J."/>
            <person name="Heo J."/>
            <person name="Ahn J.-H."/>
            <person name="Kwon S.-W."/>
        </authorList>
    </citation>
    <scope>NUCLEOTIDE SEQUENCE [LARGE SCALE GENOMIC DNA]</scope>
    <source>
        <strain evidence="11 12">SC2-9</strain>
    </source>
</reference>
<dbReference type="PANTHER" id="PTHR11705">
    <property type="entry name" value="PROTEASE FAMILY M14 CARBOXYPEPTIDASE A,B"/>
    <property type="match status" value="1"/>
</dbReference>
<evidence type="ECO:0000259" key="10">
    <source>
        <dbReference type="PROSITE" id="PS52035"/>
    </source>
</evidence>
<feature type="signal peptide" evidence="9">
    <location>
        <begin position="1"/>
        <end position="34"/>
    </location>
</feature>
<comment type="cofactor">
    <cofactor evidence="1">
        <name>Zn(2+)</name>
        <dbReference type="ChEBI" id="CHEBI:29105"/>
    </cofactor>
</comment>
<evidence type="ECO:0000256" key="6">
    <source>
        <dbReference type="ARBA" id="ARBA00023049"/>
    </source>
</evidence>
<evidence type="ECO:0000256" key="2">
    <source>
        <dbReference type="ARBA" id="ARBA00005988"/>
    </source>
</evidence>
<organism evidence="11 12">
    <name type="scientific">Melaminivora suipulveris</name>
    <dbReference type="NCBI Taxonomy" id="2109913"/>
    <lineage>
        <taxon>Bacteria</taxon>
        <taxon>Pseudomonadati</taxon>
        <taxon>Pseudomonadota</taxon>
        <taxon>Betaproteobacteria</taxon>
        <taxon>Burkholderiales</taxon>
        <taxon>Comamonadaceae</taxon>
        <taxon>Melaminivora</taxon>
    </lineage>
</organism>
<sequence length="593" mass="62858">MLIRPLTDRRRARALRPLAWTSRLAPPLAALALAACSSTPLPPWNPPPADGAAPRPARVVPPPLGSQPPPRGPDGNTPVTVTPIDPSVLPGQIAPLPAAQSPADARFSDPSVRYETPGLAEGRRAFTTNAELSQWLHHAAGARSGGVRAQVLEFGRSQRGTPLQALVLTRASGTDPGALDSSQRPTVLLLGQQHGDEPASAEALLVMARELAPGGLLTSMLGALNVVIVPRANPDGAEAGQRLLADGTDLNRDHLALRSPEAQALARLVRNYRPIAVVDAHEYAIAGPFLDQFGGLPRADLMYAHATTPNQPEFMTRAAREWFEQPMAQALRTAGLTQDWWHAAAPGGTAGLTLGGTQADSARNVNGLKNAVSLMIASRGADLERRQVQRRVHALVTALSSVLRSTVARAADLESVRSYDVREAASQACRGELVVRAQGTALQRELLVVDPATGQDRALHVQGVSPQQLRAVIKRPRPCGYWLAPGATAAVERLRMLGVQVLSVAEPGALLADLYEQTGPGAGDQMQLTLRRGLVDVPAQSYYVPLGQPLGNLAVAALEPDSDASYLSERVIGHLSDTARVMGNPSLVFEELD</sequence>
<dbReference type="Proteomes" id="UP000237925">
    <property type="component" value="Chromosome"/>
</dbReference>
<evidence type="ECO:0000256" key="8">
    <source>
        <dbReference type="SAM" id="MobiDB-lite"/>
    </source>
</evidence>
<dbReference type="CDD" id="cd06242">
    <property type="entry name" value="M14-like"/>
    <property type="match status" value="1"/>
</dbReference>
<keyword evidence="3" id="KW-0645">Protease</keyword>
<dbReference type="KEGG" id="mela:C6568_17515"/>
<dbReference type="PROSITE" id="PS52035">
    <property type="entry name" value="PEPTIDASE_M14"/>
    <property type="match status" value="1"/>
</dbReference>
<dbReference type="Gene3D" id="3.40.630.10">
    <property type="entry name" value="Zn peptidases"/>
    <property type="match status" value="1"/>
</dbReference>
<accession>A0A2R3QHG1</accession>
<evidence type="ECO:0000256" key="7">
    <source>
        <dbReference type="PROSITE-ProRule" id="PRU01379"/>
    </source>
</evidence>
<protein>
    <submittedName>
        <fullName evidence="11">Peptidase M14</fullName>
    </submittedName>
</protein>
<keyword evidence="4" id="KW-0378">Hydrolase</keyword>
<dbReference type="GO" id="GO:0008270">
    <property type="term" value="F:zinc ion binding"/>
    <property type="evidence" value="ECO:0007669"/>
    <property type="project" value="InterPro"/>
</dbReference>
<dbReference type="OrthoDB" id="5294005at2"/>
<keyword evidence="12" id="KW-1185">Reference proteome</keyword>
<comment type="similarity">
    <text evidence="2 7">Belongs to the peptidase M14 family.</text>
</comment>
<name>A0A2R3QHG1_9BURK</name>
<dbReference type="GO" id="GO:0004181">
    <property type="term" value="F:metallocarboxypeptidase activity"/>
    <property type="evidence" value="ECO:0007669"/>
    <property type="project" value="InterPro"/>
</dbReference>
<evidence type="ECO:0000256" key="4">
    <source>
        <dbReference type="ARBA" id="ARBA00022801"/>
    </source>
</evidence>
<dbReference type="SUPFAM" id="SSF53187">
    <property type="entry name" value="Zn-dependent exopeptidases"/>
    <property type="match status" value="1"/>
</dbReference>
<dbReference type="RefSeq" id="WP_106685595.1">
    <property type="nucleotide sequence ID" value="NZ_CP027667.1"/>
</dbReference>